<dbReference type="InterPro" id="IPR001712">
    <property type="entry name" value="T3SS_FHIPEP"/>
</dbReference>
<dbReference type="GO" id="GO:0044780">
    <property type="term" value="P:bacterial-type flagellum assembly"/>
    <property type="evidence" value="ECO:0007669"/>
    <property type="project" value="InterPro"/>
</dbReference>
<keyword evidence="7" id="KW-0653">Protein transport</keyword>
<comment type="subcellular location">
    <subcellularLocation>
        <location evidence="1 7">Cell membrane</location>
        <topology evidence="1 7">Multi-pass membrane protein</topology>
    </subcellularLocation>
</comment>
<dbReference type="GO" id="GO:0009306">
    <property type="term" value="P:protein secretion"/>
    <property type="evidence" value="ECO:0007669"/>
    <property type="project" value="InterPro"/>
</dbReference>
<feature type="transmembrane region" description="Helical" evidence="7">
    <location>
        <begin position="189"/>
        <end position="211"/>
    </location>
</feature>
<keyword evidence="6 7" id="KW-0472">Membrane</keyword>
<evidence type="ECO:0000256" key="4">
    <source>
        <dbReference type="ARBA" id="ARBA00022692"/>
    </source>
</evidence>
<feature type="transmembrane region" description="Helical" evidence="7">
    <location>
        <begin position="7"/>
        <end position="25"/>
    </location>
</feature>
<keyword evidence="8" id="KW-0282">Flagellum</keyword>
<keyword evidence="4 7" id="KW-0812">Transmembrane</keyword>
<dbReference type="GO" id="GO:0005886">
    <property type="term" value="C:plasma membrane"/>
    <property type="evidence" value="ECO:0007669"/>
    <property type="project" value="UniProtKB-SubCell"/>
</dbReference>
<dbReference type="InterPro" id="IPR042193">
    <property type="entry name" value="FHIPEP_3"/>
</dbReference>
<dbReference type="InterPro" id="IPR006301">
    <property type="entry name" value="FlhA"/>
</dbReference>
<dbReference type="InterPro" id="IPR042194">
    <property type="entry name" value="FHIPEP_1"/>
</dbReference>
<protein>
    <recommendedName>
        <fullName evidence="7">Flagellar biosynthesis protein FlhA</fullName>
    </recommendedName>
</protein>
<keyword evidence="5 7" id="KW-1133">Transmembrane helix</keyword>
<keyword evidence="9" id="KW-1185">Reference proteome</keyword>
<dbReference type="InterPro" id="IPR042196">
    <property type="entry name" value="FHIPEP_4"/>
</dbReference>
<keyword evidence="7" id="KW-1005">Bacterial flagellum biogenesis</keyword>
<name>A0A1M5NVK4_9FIRM</name>
<keyword evidence="7" id="KW-1006">Bacterial flagellum protein export</keyword>
<evidence type="ECO:0000313" key="9">
    <source>
        <dbReference type="Proteomes" id="UP000242520"/>
    </source>
</evidence>
<dbReference type="PIRSF" id="PIRSF005419">
    <property type="entry name" value="FlhA"/>
    <property type="match status" value="1"/>
</dbReference>
<feature type="transmembrane region" description="Helical" evidence="7">
    <location>
        <begin position="93"/>
        <end position="120"/>
    </location>
</feature>
<dbReference type="InterPro" id="IPR025505">
    <property type="entry name" value="FHIPEP_CS"/>
</dbReference>
<sequence>MKKSGDIIVTIGIIGIILMIIIPVPLFVLDILLSLNISISLLILLIAIYNREALEFSIFPSLLLITTMFRLALNITSTRYILGTGNAGDVIEAFGNFVMGGNALVGFIVFIIIIIIQFMVITKGAERVSEVGARFTLDAMPGKQMAIDADLNSGLIDEKEARERRKKIQMEADFYGAMDGASKFVKGDAIAGIIIAVINILAGFVMGIVFQHLSIQDAISRYTLLTVGDGLVSQIPALLISTATGIVVTRAASESNLGNDVINQLFKQPKIMFIISGVLFFLSLTPLPAIPYLTLSIIFLILGFNIKKSVDVLEESEQEEGEESTDVDIEEIRKPENVLPLLQVDPIELEFGYGIIPLADKSQGGDLFDRLVMIRRQCAIEMGIIVPMIRLRDNIQLEANEYIIKIKGVEIAKGEIMFDHYLAMNPGMVEGEISGIDTIEPAFGLPAKWIDEKERERAEILGYTVVDPPSIISTHLTEIIKKFSYELLGRQEVKMLIDNLKENSPALVEEVIPNLFSLGDIQKVLANLLREGVSIRNLSTIIETLADYGTITKDTDTLTEYVRQALFRSITKQFIPNNEAKVITLDQNLEKIIMDSIQPTETGNYLALDPQISQKLVSSLSKEVEKLLSIGEQPIIVTPPVIRIYFKRFVEQISDDIIVLSYNEIDPKVKIQSVGMVSI</sequence>
<comment type="similarity">
    <text evidence="2 7">Belongs to the FHIPEP (flagella/HR/invasion proteins export pore) family.</text>
</comment>
<evidence type="ECO:0000256" key="1">
    <source>
        <dbReference type="ARBA" id="ARBA00004651"/>
    </source>
</evidence>
<comment type="function">
    <text evidence="7">Required for formation of the rod structure of the flagellar apparatus. Together with FliI and FliH, may constitute the export apparatus of flagellin.</text>
</comment>
<keyword evidence="8" id="KW-0966">Cell projection</keyword>
<dbReference type="Gene3D" id="1.10.8.540">
    <property type="entry name" value="FHIPEP family, domain 3"/>
    <property type="match status" value="1"/>
</dbReference>
<dbReference type="EMBL" id="FQXH01000005">
    <property type="protein sequence ID" value="SHG93013.1"/>
    <property type="molecule type" value="Genomic_DNA"/>
</dbReference>
<keyword evidence="8" id="KW-0969">Cilium</keyword>
<evidence type="ECO:0000256" key="7">
    <source>
        <dbReference type="RuleBase" id="RU364093"/>
    </source>
</evidence>
<dbReference type="PANTHER" id="PTHR30161:SF1">
    <property type="entry name" value="FLAGELLAR BIOSYNTHESIS PROTEIN FLHA-RELATED"/>
    <property type="match status" value="1"/>
</dbReference>
<keyword evidence="7" id="KW-0813">Transport</keyword>
<dbReference type="PRINTS" id="PR00949">
    <property type="entry name" value="TYPE3IMAPROT"/>
</dbReference>
<organism evidence="8 9">
    <name type="scientific">Tepidibacter thalassicus DSM 15285</name>
    <dbReference type="NCBI Taxonomy" id="1123350"/>
    <lineage>
        <taxon>Bacteria</taxon>
        <taxon>Bacillati</taxon>
        <taxon>Bacillota</taxon>
        <taxon>Clostridia</taxon>
        <taxon>Peptostreptococcales</taxon>
        <taxon>Peptostreptococcaceae</taxon>
        <taxon>Tepidibacter</taxon>
    </lineage>
</organism>
<dbReference type="Pfam" id="PF00771">
    <property type="entry name" value="FHIPEP"/>
    <property type="match status" value="1"/>
</dbReference>
<evidence type="ECO:0000256" key="5">
    <source>
        <dbReference type="ARBA" id="ARBA00022989"/>
    </source>
</evidence>
<dbReference type="Gene3D" id="3.40.30.60">
    <property type="entry name" value="FHIPEP family, domain 1"/>
    <property type="match status" value="1"/>
</dbReference>
<dbReference type="PROSITE" id="PS00994">
    <property type="entry name" value="FHIPEP"/>
    <property type="match status" value="1"/>
</dbReference>
<accession>A0A1M5NVK4</accession>
<reference evidence="9" key="1">
    <citation type="submission" date="2016-11" db="EMBL/GenBank/DDBJ databases">
        <authorList>
            <person name="Varghese N."/>
            <person name="Submissions S."/>
        </authorList>
    </citation>
    <scope>NUCLEOTIDE SEQUENCE [LARGE SCALE GENOMIC DNA]</scope>
    <source>
        <strain evidence="9">DSM 15285</strain>
    </source>
</reference>
<dbReference type="AlphaFoldDB" id="A0A1M5NVK4"/>
<feature type="transmembrane region" description="Helical" evidence="7">
    <location>
        <begin position="31"/>
        <end position="49"/>
    </location>
</feature>
<feature type="transmembrane region" description="Helical" evidence="7">
    <location>
        <begin position="56"/>
        <end position="73"/>
    </location>
</feature>
<gene>
    <name evidence="7" type="primary">flhA</name>
    <name evidence="8" type="ORF">SAMN02744040_00220</name>
</gene>
<dbReference type="Gene3D" id="3.40.50.12790">
    <property type="entry name" value="FHIPEP family, domain 4"/>
    <property type="match status" value="1"/>
</dbReference>
<dbReference type="NCBIfam" id="TIGR01398">
    <property type="entry name" value="FlhA"/>
    <property type="match status" value="1"/>
</dbReference>
<feature type="transmembrane region" description="Helical" evidence="7">
    <location>
        <begin position="231"/>
        <end position="252"/>
    </location>
</feature>
<dbReference type="STRING" id="1123350.SAMN02744040_00220"/>
<proteinExistence type="inferred from homology"/>
<feature type="transmembrane region" description="Helical" evidence="7">
    <location>
        <begin position="273"/>
        <end position="304"/>
    </location>
</feature>
<evidence type="ECO:0000256" key="2">
    <source>
        <dbReference type="ARBA" id="ARBA00008835"/>
    </source>
</evidence>
<dbReference type="RefSeq" id="WP_084601872.1">
    <property type="nucleotide sequence ID" value="NZ_FQXH01000005.1"/>
</dbReference>
<dbReference type="PANTHER" id="PTHR30161">
    <property type="entry name" value="FLAGELLAR EXPORT PROTEIN, MEMBRANE FLHA SUBUNIT-RELATED"/>
    <property type="match status" value="1"/>
</dbReference>
<evidence type="ECO:0000256" key="6">
    <source>
        <dbReference type="ARBA" id="ARBA00023136"/>
    </source>
</evidence>
<keyword evidence="3 7" id="KW-1003">Cell membrane</keyword>
<evidence type="ECO:0000313" key="8">
    <source>
        <dbReference type="EMBL" id="SHG93013.1"/>
    </source>
</evidence>
<dbReference type="OrthoDB" id="9759185at2"/>
<evidence type="ECO:0000256" key="3">
    <source>
        <dbReference type="ARBA" id="ARBA00022475"/>
    </source>
</evidence>
<dbReference type="Proteomes" id="UP000242520">
    <property type="component" value="Unassembled WGS sequence"/>
</dbReference>